<organism evidence="4 5">
    <name type="scientific">marine gamma proteobacterium HTCC2143</name>
    <dbReference type="NCBI Taxonomy" id="247633"/>
    <lineage>
        <taxon>Bacteria</taxon>
        <taxon>Pseudomonadati</taxon>
        <taxon>Pseudomonadota</taxon>
        <taxon>Gammaproteobacteria</taxon>
        <taxon>Cellvibrionales</taxon>
        <taxon>Spongiibacteraceae</taxon>
        <taxon>BD1-7 clade</taxon>
    </lineage>
</organism>
<dbReference type="InterPro" id="IPR036412">
    <property type="entry name" value="HAD-like_sf"/>
</dbReference>
<evidence type="ECO:0000256" key="3">
    <source>
        <dbReference type="ARBA" id="ARBA00022842"/>
    </source>
</evidence>
<dbReference type="PANTHER" id="PTHR46470:SF4">
    <property type="entry name" value="5-AMINO-6-(5-PHOSPHO-D-RIBITYLAMINO)URACIL PHOSPHATASE YIGB"/>
    <property type="match status" value="1"/>
</dbReference>
<dbReference type="EMBL" id="AAVT01000001">
    <property type="protein sequence ID" value="EAW32743.1"/>
    <property type="molecule type" value="Genomic_DNA"/>
</dbReference>
<dbReference type="STRING" id="247633.GP2143_15846"/>
<keyword evidence="2 4" id="KW-0378">Hydrolase</keyword>
<dbReference type="Gene3D" id="1.20.120.1600">
    <property type="match status" value="1"/>
</dbReference>
<evidence type="ECO:0000313" key="4">
    <source>
        <dbReference type="EMBL" id="EAW32743.1"/>
    </source>
</evidence>
<sequence>MKPNPISVVTFDLDDTLWAVRPVLLKAEDIVFDWLEEFAPKLTDRFTAKSFMKWRWDIYANYPELAHQISQLRTITVQLALEESGYSTAEAKTLADQAFEIFIEARHQVLPFETAIPMLETLKQHYRLGVLTNGNADIFRLALGQYFEFSFTAEQLNASKPLPEPFLAAQAHAAVNASEIIHIGDSLEHDVIGALDAGLHAIWFNPDDKEISADVTAKYHVNFYQVQCLSDIPAVIDTINKSRLHSRVTSP</sequence>
<comment type="cofactor">
    <cofactor evidence="1">
        <name>Mg(2+)</name>
        <dbReference type="ChEBI" id="CHEBI:18420"/>
    </cofactor>
</comment>
<name>A0Y9D9_9GAMM</name>
<dbReference type="GO" id="GO:0009231">
    <property type="term" value="P:riboflavin biosynthetic process"/>
    <property type="evidence" value="ECO:0007669"/>
    <property type="project" value="TreeGrafter"/>
</dbReference>
<dbReference type="NCBIfam" id="TIGR01549">
    <property type="entry name" value="HAD-SF-IA-v1"/>
    <property type="match status" value="1"/>
</dbReference>
<protein>
    <submittedName>
        <fullName evidence="4">HAD-superfamily hydrolase subfamily IA, variant 1 and 3</fullName>
    </submittedName>
</protein>
<dbReference type="GO" id="GO:0016787">
    <property type="term" value="F:hydrolase activity"/>
    <property type="evidence" value="ECO:0007669"/>
    <property type="project" value="UniProtKB-KW"/>
</dbReference>
<dbReference type="SUPFAM" id="SSF56784">
    <property type="entry name" value="HAD-like"/>
    <property type="match status" value="1"/>
</dbReference>
<evidence type="ECO:0000256" key="1">
    <source>
        <dbReference type="ARBA" id="ARBA00001946"/>
    </source>
</evidence>
<evidence type="ECO:0000313" key="5">
    <source>
        <dbReference type="Proteomes" id="UP000004931"/>
    </source>
</evidence>
<dbReference type="InterPro" id="IPR023214">
    <property type="entry name" value="HAD_sf"/>
</dbReference>
<evidence type="ECO:0000256" key="2">
    <source>
        <dbReference type="ARBA" id="ARBA00022801"/>
    </source>
</evidence>
<dbReference type="PANTHER" id="PTHR46470">
    <property type="entry name" value="N-ACYLNEURAMINATE-9-PHOSPHATASE"/>
    <property type="match status" value="1"/>
</dbReference>
<dbReference type="eggNOG" id="COG1011">
    <property type="taxonomic scope" value="Bacteria"/>
</dbReference>
<keyword evidence="5" id="KW-1185">Reference proteome</keyword>
<comment type="caution">
    <text evidence="4">The sequence shown here is derived from an EMBL/GenBank/DDBJ whole genome shotgun (WGS) entry which is preliminary data.</text>
</comment>
<dbReference type="Proteomes" id="UP000004931">
    <property type="component" value="Unassembled WGS sequence"/>
</dbReference>
<proteinExistence type="predicted"/>
<dbReference type="SFLD" id="SFLDS00003">
    <property type="entry name" value="Haloacid_Dehalogenase"/>
    <property type="match status" value="1"/>
</dbReference>
<reference evidence="4 5" key="1">
    <citation type="journal article" date="2010" name="J. Bacteriol.">
        <title>Genome sequence of the oligotrophic marine Gammaproteobacterium HTCC2143, isolated from the Oregon Coast.</title>
        <authorList>
            <person name="Oh H.M."/>
            <person name="Kang I."/>
            <person name="Ferriera S."/>
            <person name="Giovannoni S.J."/>
            <person name="Cho J.C."/>
        </authorList>
    </citation>
    <scope>NUCLEOTIDE SEQUENCE [LARGE SCALE GENOMIC DNA]</scope>
    <source>
        <strain evidence="4 5">HTCC2143</strain>
    </source>
</reference>
<dbReference type="OrthoDB" id="367448at2"/>
<dbReference type="Gene3D" id="3.40.50.1000">
    <property type="entry name" value="HAD superfamily/HAD-like"/>
    <property type="match status" value="1"/>
</dbReference>
<dbReference type="InterPro" id="IPR006439">
    <property type="entry name" value="HAD-SF_hydro_IA"/>
</dbReference>
<gene>
    <name evidence="4" type="ORF">GP2143_15846</name>
</gene>
<dbReference type="NCBIfam" id="TIGR01509">
    <property type="entry name" value="HAD-SF-IA-v3"/>
    <property type="match status" value="1"/>
</dbReference>
<dbReference type="InterPro" id="IPR051400">
    <property type="entry name" value="HAD-like_hydrolase"/>
</dbReference>
<dbReference type="Pfam" id="PF00702">
    <property type="entry name" value="Hydrolase"/>
    <property type="match status" value="1"/>
</dbReference>
<accession>A0Y9D9</accession>
<keyword evidence="3" id="KW-0460">Magnesium</keyword>
<dbReference type="SFLD" id="SFLDG01129">
    <property type="entry name" value="C1.5:_HAD__Beta-PGM__Phosphata"/>
    <property type="match status" value="1"/>
</dbReference>
<dbReference type="AlphaFoldDB" id="A0Y9D9"/>